<sequence>MPVSRLFSFILCERHNNHSSSLDTVAGQFFRATKTDQLSLAEPDHPDRAKDAFALCQGSELERWLLKLFWGALEAKSLGRDGDAISDLKTGLDKARLADILWRGSNWPNGWGMYMQAHEIDPHGTPNSVAIEAHTGPGGKLWGGSVTLGALQLRLGLGVASEPPENFIYRPGGIVITAKGAMVEKVIALAWPEPGHRWATYERQGAAIE</sequence>
<evidence type="ECO:0000313" key="1">
    <source>
        <dbReference type="EMBL" id="GAA5169005.1"/>
    </source>
</evidence>
<gene>
    <name evidence="1" type="ORF">GCM10023321_63940</name>
</gene>
<keyword evidence="2" id="KW-1185">Reference proteome</keyword>
<protein>
    <submittedName>
        <fullName evidence="1">Uncharacterized protein</fullName>
    </submittedName>
</protein>
<dbReference type="Proteomes" id="UP001428817">
    <property type="component" value="Unassembled WGS sequence"/>
</dbReference>
<name>A0ABP9QX31_9PSEU</name>
<dbReference type="EMBL" id="BAABJP010000041">
    <property type="protein sequence ID" value="GAA5169005.1"/>
    <property type="molecule type" value="Genomic_DNA"/>
</dbReference>
<evidence type="ECO:0000313" key="2">
    <source>
        <dbReference type="Proteomes" id="UP001428817"/>
    </source>
</evidence>
<organism evidence="1 2">
    <name type="scientific">Pseudonocardia eucalypti</name>
    <dbReference type="NCBI Taxonomy" id="648755"/>
    <lineage>
        <taxon>Bacteria</taxon>
        <taxon>Bacillati</taxon>
        <taxon>Actinomycetota</taxon>
        <taxon>Actinomycetes</taxon>
        <taxon>Pseudonocardiales</taxon>
        <taxon>Pseudonocardiaceae</taxon>
        <taxon>Pseudonocardia</taxon>
    </lineage>
</organism>
<proteinExistence type="predicted"/>
<comment type="caution">
    <text evidence="1">The sequence shown here is derived from an EMBL/GenBank/DDBJ whole genome shotgun (WGS) entry which is preliminary data.</text>
</comment>
<reference evidence="2" key="1">
    <citation type="journal article" date="2019" name="Int. J. Syst. Evol. Microbiol.">
        <title>The Global Catalogue of Microorganisms (GCM) 10K type strain sequencing project: providing services to taxonomists for standard genome sequencing and annotation.</title>
        <authorList>
            <consortium name="The Broad Institute Genomics Platform"/>
            <consortium name="The Broad Institute Genome Sequencing Center for Infectious Disease"/>
            <person name="Wu L."/>
            <person name="Ma J."/>
        </authorList>
    </citation>
    <scope>NUCLEOTIDE SEQUENCE [LARGE SCALE GENOMIC DNA]</scope>
    <source>
        <strain evidence="2">JCM 18303</strain>
    </source>
</reference>
<accession>A0ABP9QX31</accession>